<proteinExistence type="predicted"/>
<reference evidence="1 2" key="1">
    <citation type="submission" date="2016-10" db="EMBL/GenBank/DDBJ databases">
        <title>Comparative genomics of Bacillus thuringiensis reveals a path to pathogens against multiple invertebrate hosts.</title>
        <authorList>
            <person name="Zheng J."/>
            <person name="Gao Q."/>
            <person name="Liu H."/>
            <person name="Peng D."/>
            <person name="Ruan L."/>
            <person name="Sun M."/>
        </authorList>
    </citation>
    <scope>NUCLEOTIDE SEQUENCE [LARGE SCALE GENOMIC DNA]</scope>
    <source>
        <strain evidence="1">BGSC 4AC1</strain>
    </source>
</reference>
<sequence length="103" mass="11973">MEIEKLAEIIDANARMAFNHTLSAVTARSQKQFERMKEIEIGDLVTETSSAFAYAAIHRVGYLENRFKGDDGWEHFIIRKLDGKTMDWSNCSFIKVFEEYVFN</sequence>
<organism evidence="1 2">
    <name type="scientific">Bacillus thuringiensis serovar mexicanensis</name>
    <dbReference type="NCBI Taxonomy" id="180868"/>
    <lineage>
        <taxon>Bacteria</taxon>
        <taxon>Bacillati</taxon>
        <taxon>Bacillota</taxon>
        <taxon>Bacilli</taxon>
        <taxon>Bacillales</taxon>
        <taxon>Bacillaceae</taxon>
        <taxon>Bacillus</taxon>
        <taxon>Bacillus cereus group</taxon>
    </lineage>
</organism>
<dbReference type="EMBL" id="NFCF01000038">
    <property type="protein sequence ID" value="OTW54250.1"/>
    <property type="molecule type" value="Genomic_DNA"/>
</dbReference>
<dbReference type="RefSeq" id="WP_000402045.1">
    <property type="nucleotide sequence ID" value="NZ_NFCF01000038.1"/>
</dbReference>
<name>A0A242WEV1_BACTU</name>
<evidence type="ECO:0000313" key="2">
    <source>
        <dbReference type="Proteomes" id="UP000195152"/>
    </source>
</evidence>
<dbReference type="AlphaFoldDB" id="A0A242WEV1"/>
<gene>
    <name evidence="1" type="ORF">BK699_04475</name>
</gene>
<evidence type="ECO:0000313" key="1">
    <source>
        <dbReference type="EMBL" id="OTW54250.1"/>
    </source>
</evidence>
<dbReference type="Proteomes" id="UP000195152">
    <property type="component" value="Unassembled WGS sequence"/>
</dbReference>
<protein>
    <submittedName>
        <fullName evidence="1">Uncharacterized protein</fullName>
    </submittedName>
</protein>
<comment type="caution">
    <text evidence="1">The sequence shown here is derived from an EMBL/GenBank/DDBJ whole genome shotgun (WGS) entry which is preliminary data.</text>
</comment>
<accession>A0A242WEV1</accession>